<dbReference type="PANTHER" id="PTHR41775:SF1">
    <property type="entry name" value="PEPTIDASE M6-LIKE DOMAIN-CONTAINING PROTEIN"/>
    <property type="match status" value="1"/>
</dbReference>
<dbReference type="SUPFAM" id="SSF69318">
    <property type="entry name" value="Integrin alpha N-terminal domain"/>
    <property type="match status" value="1"/>
</dbReference>
<reference evidence="1" key="1">
    <citation type="submission" date="2019-11" db="EMBL/GenBank/DDBJ databases">
        <title>Microbial mats filling the niche in hypersaline microbial mats.</title>
        <authorList>
            <person name="Wong H.L."/>
            <person name="Macleod F.I."/>
            <person name="White R.A. III"/>
            <person name="Burns B.P."/>
        </authorList>
    </citation>
    <scope>NUCLEOTIDE SEQUENCE</scope>
    <source>
        <strain evidence="1">Bin_327</strain>
    </source>
</reference>
<accession>A0A9D5QCA1</accession>
<evidence type="ECO:0000313" key="2">
    <source>
        <dbReference type="Proteomes" id="UP000630660"/>
    </source>
</evidence>
<dbReference type="InterPro" id="IPR026444">
    <property type="entry name" value="Secre_tail"/>
</dbReference>
<gene>
    <name evidence="1" type="ORF">GF359_04480</name>
</gene>
<dbReference type="EMBL" id="WJKJ01000146">
    <property type="protein sequence ID" value="MBD3364453.1"/>
    <property type="molecule type" value="Genomic_DNA"/>
</dbReference>
<sequence length="1071" mass="116757">MMKHIALSGLLASALLWGTKLEVPVSGFRTQMQDPHYRSLLKQSATTPTRVNSPALEYLQSQINVPETMRVLAIRVEFPADEDSTTWGNGKMDLAGFGSPSDGLGYDPPHDRTFFENQMLGLRNFYLMNSRGRLVIEYDVYPEEPFGAYQVPQKMAYYGDSSNMDRGLTLFMRDALLAAAEDPDIDFSDYQYLSVDDTFDMIIIFHAGSTVQASYSFGYINDLASATVTPGALQAYTGLPYVEVGDVRLSTASILPESPRVEGYMVGLPGLLYHEFTHLLGGYDLYDVSYYTQGLGAWGLMGGGGWLGYPPGQIPSIHDAYHRYMFGWEDPIIVTRDTTITLYSAEFDTLGIEKWQQGKRPTTAMIPVRIEGSDVDSCREYFLIENRQSTVTGPDSILVVDVKDGVPIWVDDGEYDAFQPGAGIIIWHVDEDVVDEWGYANYINAWVAFGEHNAVDMEEADGIQDYELLYYETSGTYATEGSAFDPFFAEGGNPLFSADTKPSSEGYYGETGITVEVLDTADTAMRIKISFGNNLPGFPREASYIDNIGSVYVTDLDDDNRNELLCFGSNDDPDDIESRIAFAWEQDGTPYGETDDPALLAFADIVTSPPAAGDVDADGRIELVVLGANGYLSVYDPDTLVAGSFAVEKQEFPLLLEGRTFTSPMLTDLDGDGSEDILAADEFGNVYAYNYRAQLLEGFPLHLGEEIRGGFALAGEVGFVILSSAGSLYGFDNKGKTIEGFPVSLGKGAGQCVIPPLVADVDGDGEREILLLVREYENYRYIVVSFDGSEKYRSTRTFPSPVTSPALADVNKDGLPEVIFGSANGLWALDAAGAAAAGYPVVFPDSYTELETIEIDGYLQLFDVTYPFTFTSSPVIGDFDADEVWEIAIGAPDNGIYIVDNGARGPGKILYTRNRPGTKALAAGDLDGNGRLDLVAGAGRKVHVWRQAGTEAAWSNWMHDDANTGLVTASYAVSAPPSAALSQLYVYPNPARTNAYLHVLLGDIDGLKIQLIDITGKLQASVEPDFYPGVVNDIPIEGLLTDATPGLYIVRVEASLGSQKSVKLYKLGVIR</sequence>
<dbReference type="PANTHER" id="PTHR41775">
    <property type="entry name" value="SECRETED PROTEIN-RELATED"/>
    <property type="match status" value="1"/>
</dbReference>
<dbReference type="AlphaFoldDB" id="A0A9D5QCA1"/>
<protein>
    <submittedName>
        <fullName evidence="1">T9SS type A sorting domain-containing protein</fullName>
    </submittedName>
</protein>
<evidence type="ECO:0000313" key="1">
    <source>
        <dbReference type="EMBL" id="MBD3364453.1"/>
    </source>
</evidence>
<organism evidence="1 2">
    <name type="scientific">candidate division WOR-3 bacterium</name>
    <dbReference type="NCBI Taxonomy" id="2052148"/>
    <lineage>
        <taxon>Bacteria</taxon>
        <taxon>Bacteria division WOR-3</taxon>
    </lineage>
</organism>
<dbReference type="Gene3D" id="2.130.10.130">
    <property type="entry name" value="Integrin alpha, N-terminal"/>
    <property type="match status" value="1"/>
</dbReference>
<comment type="caution">
    <text evidence="1">The sequence shown here is derived from an EMBL/GenBank/DDBJ whole genome shotgun (WGS) entry which is preliminary data.</text>
</comment>
<name>A0A9D5QCA1_UNCW3</name>
<dbReference type="Proteomes" id="UP000630660">
    <property type="component" value="Unassembled WGS sequence"/>
</dbReference>
<proteinExistence type="predicted"/>
<dbReference type="InterPro" id="IPR028994">
    <property type="entry name" value="Integrin_alpha_N"/>
</dbReference>
<dbReference type="NCBIfam" id="TIGR04183">
    <property type="entry name" value="Por_Secre_tail"/>
    <property type="match status" value="1"/>
</dbReference>